<accession>A0A1J5P5H2</accession>
<evidence type="ECO:0000313" key="2">
    <source>
        <dbReference type="EMBL" id="OIQ66785.1"/>
    </source>
</evidence>
<comment type="caution">
    <text evidence="2">The sequence shown here is derived from an EMBL/GenBank/DDBJ whole genome shotgun (WGS) entry which is preliminary data.</text>
</comment>
<organism evidence="2">
    <name type="scientific">mine drainage metagenome</name>
    <dbReference type="NCBI Taxonomy" id="410659"/>
    <lineage>
        <taxon>unclassified sequences</taxon>
        <taxon>metagenomes</taxon>
        <taxon>ecological metagenomes</taxon>
    </lineage>
</organism>
<feature type="compositionally biased region" description="Low complexity" evidence="1">
    <location>
        <begin position="17"/>
        <end position="29"/>
    </location>
</feature>
<evidence type="ECO:0000256" key="1">
    <source>
        <dbReference type="SAM" id="MobiDB-lite"/>
    </source>
</evidence>
<gene>
    <name evidence="2" type="ORF">GALL_516450</name>
</gene>
<dbReference type="EMBL" id="MLJW01006364">
    <property type="protein sequence ID" value="OIQ66785.1"/>
    <property type="molecule type" value="Genomic_DNA"/>
</dbReference>
<proteinExistence type="predicted"/>
<name>A0A1J5P5H2_9ZZZZ</name>
<protein>
    <submittedName>
        <fullName evidence="2">Uncharacterized protein</fullName>
    </submittedName>
</protein>
<sequence>MPRFAEPGQGGQGQAGQGDDVQPDQRLLGLGPGGGRGAERADAGVVDQQGGGLGLQPRLQRREVLRIGEVEDQRLDFDAVRGLQLRRQLGQAVRAAGDQQQVMALCGQAIGIGRADSRRGAGDDGHSPCVRHLGLPQAWVRGEVRFSARQRRSSSVSGLGG</sequence>
<feature type="region of interest" description="Disordered" evidence="1">
    <location>
        <begin position="1"/>
        <end position="54"/>
    </location>
</feature>
<dbReference type="AlphaFoldDB" id="A0A1J5P5H2"/>
<reference evidence="2" key="1">
    <citation type="submission" date="2016-10" db="EMBL/GenBank/DDBJ databases">
        <title>Sequence of Gallionella enrichment culture.</title>
        <authorList>
            <person name="Poehlein A."/>
            <person name="Muehling M."/>
            <person name="Daniel R."/>
        </authorList>
    </citation>
    <scope>NUCLEOTIDE SEQUENCE</scope>
</reference>